<protein>
    <submittedName>
        <fullName evidence="1">Uncharacterized protein</fullName>
    </submittedName>
</protein>
<organism evidence="1 2">
    <name type="scientific">Pseudocercospora fijiensis (strain CIRAD86)</name>
    <name type="common">Black leaf streak disease fungus</name>
    <name type="synonym">Mycosphaerella fijiensis</name>
    <dbReference type="NCBI Taxonomy" id="383855"/>
    <lineage>
        <taxon>Eukaryota</taxon>
        <taxon>Fungi</taxon>
        <taxon>Dikarya</taxon>
        <taxon>Ascomycota</taxon>
        <taxon>Pezizomycotina</taxon>
        <taxon>Dothideomycetes</taxon>
        <taxon>Dothideomycetidae</taxon>
        <taxon>Mycosphaerellales</taxon>
        <taxon>Mycosphaerellaceae</taxon>
        <taxon>Pseudocercospora</taxon>
    </lineage>
</organism>
<dbReference type="KEGG" id="pfj:MYCFIDRAFT_176040"/>
<keyword evidence="2" id="KW-1185">Reference proteome</keyword>
<proteinExistence type="predicted"/>
<evidence type="ECO:0000313" key="2">
    <source>
        <dbReference type="Proteomes" id="UP000016932"/>
    </source>
</evidence>
<dbReference type="HOGENOM" id="CLU_2850717_0_0_1"/>
<dbReference type="RefSeq" id="XP_007927843.1">
    <property type="nucleotide sequence ID" value="XM_007929652.1"/>
</dbReference>
<sequence length="65" mass="7338">MEKSSSTYTSLPKYDLRAHALGEELCLHADIASPELRLESSSDLKKASFLDRHYDWLRTCHGEGA</sequence>
<dbReference type="EMBL" id="KB446559">
    <property type="protein sequence ID" value="EME82495.1"/>
    <property type="molecule type" value="Genomic_DNA"/>
</dbReference>
<dbReference type="GeneID" id="19333486"/>
<evidence type="ECO:0000313" key="1">
    <source>
        <dbReference type="EMBL" id="EME82495.1"/>
    </source>
</evidence>
<dbReference type="AlphaFoldDB" id="M2YXS4"/>
<reference evidence="1 2" key="1">
    <citation type="journal article" date="2012" name="PLoS Pathog.">
        <title>Diverse lifestyles and strategies of plant pathogenesis encoded in the genomes of eighteen Dothideomycetes fungi.</title>
        <authorList>
            <person name="Ohm R.A."/>
            <person name="Feau N."/>
            <person name="Henrissat B."/>
            <person name="Schoch C.L."/>
            <person name="Horwitz B.A."/>
            <person name="Barry K.W."/>
            <person name="Condon B.J."/>
            <person name="Copeland A.C."/>
            <person name="Dhillon B."/>
            <person name="Glaser F."/>
            <person name="Hesse C.N."/>
            <person name="Kosti I."/>
            <person name="LaButti K."/>
            <person name="Lindquist E.A."/>
            <person name="Lucas S."/>
            <person name="Salamov A.A."/>
            <person name="Bradshaw R.E."/>
            <person name="Ciuffetti L."/>
            <person name="Hamelin R.C."/>
            <person name="Kema G.H.J."/>
            <person name="Lawrence C."/>
            <person name="Scott J.A."/>
            <person name="Spatafora J.W."/>
            <person name="Turgeon B.G."/>
            <person name="de Wit P.J.G.M."/>
            <person name="Zhong S."/>
            <person name="Goodwin S.B."/>
            <person name="Grigoriev I.V."/>
        </authorList>
    </citation>
    <scope>NUCLEOTIDE SEQUENCE [LARGE SCALE GENOMIC DNA]</scope>
    <source>
        <strain evidence="1 2">CIRAD86</strain>
    </source>
</reference>
<gene>
    <name evidence="1" type="ORF">MYCFIDRAFT_176040</name>
</gene>
<dbReference type="Proteomes" id="UP000016932">
    <property type="component" value="Unassembled WGS sequence"/>
</dbReference>
<accession>M2YXS4</accession>
<dbReference type="VEuPathDB" id="FungiDB:MYCFIDRAFT_176040"/>
<name>M2YXS4_PSEFD</name>